<proteinExistence type="predicted"/>
<keyword evidence="3" id="KW-1185">Reference proteome</keyword>
<reference evidence="2 3" key="1">
    <citation type="journal article" date="2023" name="Plants (Basel)">
        <title>Bridging the Gap: Combining Genomics and Transcriptomics Approaches to Understand Stylosanthes scabra, an Orphan Legume from the Brazilian Caatinga.</title>
        <authorList>
            <person name="Ferreira-Neto J.R.C."/>
            <person name="da Silva M.D."/>
            <person name="Binneck E."/>
            <person name="de Melo N.F."/>
            <person name="da Silva R.H."/>
            <person name="de Melo A.L.T.M."/>
            <person name="Pandolfi V."/>
            <person name="Bustamante F.O."/>
            <person name="Brasileiro-Vidal A.C."/>
            <person name="Benko-Iseppon A.M."/>
        </authorList>
    </citation>
    <scope>NUCLEOTIDE SEQUENCE [LARGE SCALE GENOMIC DNA]</scope>
    <source>
        <tissue evidence="2">Leaves</tissue>
    </source>
</reference>
<accession>A0ABU6WD55</accession>
<evidence type="ECO:0000313" key="3">
    <source>
        <dbReference type="Proteomes" id="UP001341840"/>
    </source>
</evidence>
<dbReference type="EMBL" id="JASCZI010181460">
    <property type="protein sequence ID" value="MED6183722.1"/>
    <property type="molecule type" value="Genomic_DNA"/>
</dbReference>
<comment type="caution">
    <text evidence="2">The sequence shown here is derived from an EMBL/GenBank/DDBJ whole genome shotgun (WGS) entry which is preliminary data.</text>
</comment>
<evidence type="ECO:0000313" key="2">
    <source>
        <dbReference type="EMBL" id="MED6183722.1"/>
    </source>
</evidence>
<sequence>MKSRLEYISAGKSGNYSSSSSRALVLDKTDERELQHALPKTTDPHVQTPGNFSPVPEYLFPEKSQNILTESMSEMAQTKYTSPSLGTTSLTP</sequence>
<organism evidence="2 3">
    <name type="scientific">Stylosanthes scabra</name>
    <dbReference type="NCBI Taxonomy" id="79078"/>
    <lineage>
        <taxon>Eukaryota</taxon>
        <taxon>Viridiplantae</taxon>
        <taxon>Streptophyta</taxon>
        <taxon>Embryophyta</taxon>
        <taxon>Tracheophyta</taxon>
        <taxon>Spermatophyta</taxon>
        <taxon>Magnoliopsida</taxon>
        <taxon>eudicotyledons</taxon>
        <taxon>Gunneridae</taxon>
        <taxon>Pentapetalae</taxon>
        <taxon>rosids</taxon>
        <taxon>fabids</taxon>
        <taxon>Fabales</taxon>
        <taxon>Fabaceae</taxon>
        <taxon>Papilionoideae</taxon>
        <taxon>50 kb inversion clade</taxon>
        <taxon>dalbergioids sensu lato</taxon>
        <taxon>Dalbergieae</taxon>
        <taxon>Pterocarpus clade</taxon>
        <taxon>Stylosanthes</taxon>
    </lineage>
</organism>
<protein>
    <submittedName>
        <fullName evidence="2">Uncharacterized protein</fullName>
    </submittedName>
</protein>
<feature type="region of interest" description="Disordered" evidence="1">
    <location>
        <begin position="1"/>
        <end position="23"/>
    </location>
</feature>
<gene>
    <name evidence="2" type="ORF">PIB30_040356</name>
</gene>
<evidence type="ECO:0000256" key="1">
    <source>
        <dbReference type="SAM" id="MobiDB-lite"/>
    </source>
</evidence>
<name>A0ABU6WD55_9FABA</name>
<dbReference type="Proteomes" id="UP001341840">
    <property type="component" value="Unassembled WGS sequence"/>
</dbReference>